<evidence type="ECO:0000256" key="2">
    <source>
        <dbReference type="SAM" id="Phobius"/>
    </source>
</evidence>
<keyword evidence="4" id="KW-1185">Reference proteome</keyword>
<dbReference type="Proteomes" id="UP000199545">
    <property type="component" value="Unassembled WGS sequence"/>
</dbReference>
<keyword evidence="2" id="KW-0812">Transmembrane</keyword>
<dbReference type="EMBL" id="FORR01000004">
    <property type="protein sequence ID" value="SFJ06134.1"/>
    <property type="molecule type" value="Genomic_DNA"/>
</dbReference>
<sequence length="129" mass="14650">MLFKHLDMKLSKWLGKKSSLGWMVAAGAIALISSPTVRKKLRQLAVKGTSAIMGLSEKMTQPNQKMIHNQENYQFDFSTWEPELKKKENNAHPEEFHSLETDQSPKQEQTKQDRSNLSKEDSDKSGGTT</sequence>
<feature type="region of interest" description="Disordered" evidence="1">
    <location>
        <begin position="84"/>
        <end position="129"/>
    </location>
</feature>
<gene>
    <name evidence="3" type="ORF">SAMN05421852_10460</name>
</gene>
<dbReference type="STRING" id="46223.SAMN05421852_10460"/>
<accession>A0A1I3NA82</accession>
<reference evidence="3 4" key="1">
    <citation type="submission" date="2016-10" db="EMBL/GenBank/DDBJ databases">
        <authorList>
            <person name="de Groot N.N."/>
        </authorList>
    </citation>
    <scope>NUCLEOTIDE SEQUENCE [LARGE SCALE GENOMIC DNA]</scope>
    <source>
        <strain evidence="3 4">DSM 44778</strain>
    </source>
</reference>
<proteinExistence type="predicted"/>
<evidence type="ECO:0000313" key="4">
    <source>
        <dbReference type="Proteomes" id="UP000199545"/>
    </source>
</evidence>
<evidence type="ECO:0000313" key="3">
    <source>
        <dbReference type="EMBL" id="SFJ06134.1"/>
    </source>
</evidence>
<evidence type="ECO:0000256" key="1">
    <source>
        <dbReference type="SAM" id="MobiDB-lite"/>
    </source>
</evidence>
<name>A0A1I3NA82_9BACL</name>
<feature type="transmembrane region" description="Helical" evidence="2">
    <location>
        <begin position="20"/>
        <end position="37"/>
    </location>
</feature>
<keyword evidence="2" id="KW-0472">Membrane</keyword>
<dbReference type="RefSeq" id="WP_093228803.1">
    <property type="nucleotide sequence ID" value="NZ_FORR01000004.1"/>
</dbReference>
<protein>
    <submittedName>
        <fullName evidence="3">Uncharacterized protein</fullName>
    </submittedName>
</protein>
<dbReference type="AlphaFoldDB" id="A0A1I3NA82"/>
<keyword evidence="2" id="KW-1133">Transmembrane helix</keyword>
<organism evidence="3 4">
    <name type="scientific">Thermoflavimicrobium dichotomicum</name>
    <dbReference type="NCBI Taxonomy" id="46223"/>
    <lineage>
        <taxon>Bacteria</taxon>
        <taxon>Bacillati</taxon>
        <taxon>Bacillota</taxon>
        <taxon>Bacilli</taxon>
        <taxon>Bacillales</taxon>
        <taxon>Thermoactinomycetaceae</taxon>
        <taxon>Thermoflavimicrobium</taxon>
    </lineage>
</organism>